<reference evidence="1 2" key="1">
    <citation type="submission" date="2018-06" db="EMBL/GenBank/DDBJ databases">
        <title>Extensive metabolic versatility and redundancy in microbially diverse, dynamic hydrothermal sediments.</title>
        <authorList>
            <person name="Dombrowski N."/>
            <person name="Teske A."/>
            <person name="Baker B.J."/>
        </authorList>
    </citation>
    <scope>NUCLEOTIDE SEQUENCE [LARGE SCALE GENOMIC DNA]</scope>
    <source>
        <strain evidence="1">B66_G16</strain>
    </source>
</reference>
<evidence type="ECO:0000313" key="1">
    <source>
        <dbReference type="EMBL" id="RLE48300.1"/>
    </source>
</evidence>
<sequence length="145" mass="15816">MTSSQAQLNVSVQATYLSAERLWPIEQPIAGNIQVSSNLTVQSVTEESGKLKISFVFTTSYTPAIAVITIKGVAYVSGSQELLKDIYKGYLEKKPLPSLIIQAISNYSFVEATVLSRSINIPPPVPLPSFQPTAEPKREKPSYIA</sequence>
<accession>A0A497EMF2</accession>
<evidence type="ECO:0000313" key="2">
    <source>
        <dbReference type="Proteomes" id="UP000278475"/>
    </source>
</evidence>
<gene>
    <name evidence="1" type="ORF">DRJ31_07510</name>
</gene>
<dbReference type="EMBL" id="QMQV01000082">
    <property type="protein sequence ID" value="RLE48300.1"/>
    <property type="molecule type" value="Genomic_DNA"/>
</dbReference>
<name>A0A497EMF2_9CREN</name>
<comment type="caution">
    <text evidence="1">The sequence shown here is derived from an EMBL/GenBank/DDBJ whole genome shotgun (WGS) entry which is preliminary data.</text>
</comment>
<dbReference type="Proteomes" id="UP000278475">
    <property type="component" value="Unassembled WGS sequence"/>
</dbReference>
<proteinExistence type="predicted"/>
<organism evidence="1 2">
    <name type="scientific">Thermoproteota archaeon</name>
    <dbReference type="NCBI Taxonomy" id="2056631"/>
    <lineage>
        <taxon>Archaea</taxon>
        <taxon>Thermoproteota</taxon>
    </lineage>
</organism>
<dbReference type="AlphaFoldDB" id="A0A497EMF2"/>
<protein>
    <submittedName>
        <fullName evidence="1">Uncharacterized protein</fullName>
    </submittedName>
</protein>